<proteinExistence type="predicted"/>
<gene>
    <name evidence="1" type="ORF">Pint_19144</name>
</gene>
<name>A0ACC0Z023_9ROSI</name>
<keyword evidence="2" id="KW-1185">Reference proteome</keyword>
<dbReference type="EMBL" id="CM047739">
    <property type="protein sequence ID" value="KAJ0043354.1"/>
    <property type="molecule type" value="Genomic_DNA"/>
</dbReference>
<evidence type="ECO:0000313" key="2">
    <source>
        <dbReference type="Proteomes" id="UP001163603"/>
    </source>
</evidence>
<dbReference type="Proteomes" id="UP001163603">
    <property type="component" value="Chromosome 4"/>
</dbReference>
<sequence length="1156" mass="128417">MWDLSILLSGVLAHDDHDELLIKGVVEDIVMSLFTASIEFFAGMGTEVQSKMYLPGYYSLRDLNDNTGSGSWSLCQQSNMFGQYHDFFLTRQAIDVNEEHDKQHLRQTILKHESMFRHQLHELHRIYHIQRGMMNEMRIRELNKHLIPERLSQSSLYSSGFSFTDDKGRQHISSLSTVDLNHGRLSMSGADSFQCQFGSMKENAMQSSYGPNQTGLRLKDYETSESDCKKQQRRLIDLELPAEEYVNDEKEGQGVSGVSVGSYFLSRDHEMTRERVGNSSFYPGVISGCKNDGLSSSSYMRKPHGLSNLNEHVKVKEASVSASTNVLGNIICSKEELERHFPSPYSHSGFHCLDNKFSQDPRKGKERGISFSNLHVETERQQNGWSGCNLEAGQTGSNGGPLHASFCHEDLPATSKSQQVEPRNSSFSNFILSEQKNRESHQKKKLFGVEICESDHGASTEAFRTPIQHPHVPQSNVANSDSSSISSWKKLYPGSSRNMIMVQGQPSVSTLTQSNKSSVTLMHSPDVVGDKLVLSSSSRSAPNTRAEALYQNDLCFGSQLESKESWVCHSSNGFGHPNGISDSSSASEHFAERGPRNNFRDLGSIMDAKFTEEKKADAVSPNGYQNETITQPAIVSINGTRKQNPHGGLPWLKAVPSCNGNSSEERQGSSQMNGDSLQNCSQQFFDKTEMMRKSSLQTFVQDSLSATCALDAEHWKTEVGECSSNRKIPGFSIFEKPYKSKDLATPSPPSKPSYLATVDGTKANDPTSPEFGEQHKVDGLMEKGFVNHSADSRHHIDLNLCVVEEEVEELAQPTLSSSRSSRKIALEIDLEAPAVETEMDLPPGFEHFKSSKLHFDSSKPPGFEHFNSSKPPGFEHFNSKTPGFELLDGKPPGFEHFDSKVKGPVNLLQDVSKELHEGLKQVAAEALVAISSSCVPHQVDSYSHDSGDSLSDPLDWFADIASGYKGDVQNEVGSVSMDRESVNPEHSFPNGMDYFELMTLNLTETKVEECCYEPQVFENSKTENIMLKRPRRGQARRGRQRKDFQRDVLPTLASLLKNEVTEDLQTIEGLIKATGGTWQSSLALKNAARNGGGKRRRRSGGSDSPPNVPTICPPQTEPPKCKEVAFEEASLLGWGKRTRRPPRQRYPIGSPPLSIK</sequence>
<organism evidence="1 2">
    <name type="scientific">Pistacia integerrima</name>
    <dbReference type="NCBI Taxonomy" id="434235"/>
    <lineage>
        <taxon>Eukaryota</taxon>
        <taxon>Viridiplantae</taxon>
        <taxon>Streptophyta</taxon>
        <taxon>Embryophyta</taxon>
        <taxon>Tracheophyta</taxon>
        <taxon>Spermatophyta</taxon>
        <taxon>Magnoliopsida</taxon>
        <taxon>eudicotyledons</taxon>
        <taxon>Gunneridae</taxon>
        <taxon>Pentapetalae</taxon>
        <taxon>rosids</taxon>
        <taxon>malvids</taxon>
        <taxon>Sapindales</taxon>
        <taxon>Anacardiaceae</taxon>
        <taxon>Pistacia</taxon>
    </lineage>
</organism>
<evidence type="ECO:0000313" key="1">
    <source>
        <dbReference type="EMBL" id="KAJ0043354.1"/>
    </source>
</evidence>
<reference evidence="2" key="1">
    <citation type="journal article" date="2023" name="G3 (Bethesda)">
        <title>Genome assembly and association tests identify interacting loci associated with vigor, precocity, and sex in interspecific pistachio rootstocks.</title>
        <authorList>
            <person name="Palmer W."/>
            <person name="Jacygrad E."/>
            <person name="Sagayaradj S."/>
            <person name="Cavanaugh K."/>
            <person name="Han R."/>
            <person name="Bertier L."/>
            <person name="Beede B."/>
            <person name="Kafkas S."/>
            <person name="Golino D."/>
            <person name="Preece J."/>
            <person name="Michelmore R."/>
        </authorList>
    </citation>
    <scope>NUCLEOTIDE SEQUENCE [LARGE SCALE GENOMIC DNA]</scope>
</reference>
<protein>
    <submittedName>
        <fullName evidence="1">Uncharacterized protein</fullName>
    </submittedName>
</protein>
<accession>A0ACC0Z023</accession>
<comment type="caution">
    <text evidence="1">The sequence shown here is derived from an EMBL/GenBank/DDBJ whole genome shotgun (WGS) entry which is preliminary data.</text>
</comment>